<evidence type="ECO:0000313" key="7">
    <source>
        <dbReference type="Proteomes" id="UP000034392"/>
    </source>
</evidence>
<dbReference type="Gene3D" id="3.40.462.20">
    <property type="match status" value="1"/>
</dbReference>
<dbReference type="EC" id="1.5.3.6" evidence="6"/>
<comment type="similarity">
    <text evidence="2">Belongs to the oxygen-dependent FAD-linked oxidoreductase family.</text>
</comment>
<dbReference type="STRING" id="1267766.WYH_00495"/>
<gene>
    <name evidence="6" type="ORF">WYH_00495</name>
</gene>
<dbReference type="InterPro" id="IPR016167">
    <property type="entry name" value="FAD-bd_PCMH_sub1"/>
</dbReference>
<dbReference type="InterPro" id="IPR016169">
    <property type="entry name" value="FAD-bd_PCMH_sub2"/>
</dbReference>
<dbReference type="Gene3D" id="3.30.43.10">
    <property type="entry name" value="Uridine Diphospho-n-acetylenolpyruvylglucosamine Reductase, domain 2"/>
    <property type="match status" value="1"/>
</dbReference>
<dbReference type="InterPro" id="IPR016166">
    <property type="entry name" value="FAD-bd_PCMH"/>
</dbReference>
<reference evidence="6" key="1">
    <citation type="submission" date="2015-05" db="EMBL/GenBank/DDBJ databases">
        <title>The complete genome of Altererythrobacter atlanticus strain 26DY36.</title>
        <authorList>
            <person name="Wu Y.-H."/>
            <person name="Cheng H."/>
            <person name="Wu X.-W."/>
        </authorList>
    </citation>
    <scope>NUCLEOTIDE SEQUENCE [LARGE SCALE GENOMIC DNA]</scope>
    <source>
        <strain evidence="6">26DY36</strain>
    </source>
</reference>
<dbReference type="EMBL" id="CP011452">
    <property type="protein sequence ID" value="AKH41554.1"/>
    <property type="molecule type" value="Genomic_DNA"/>
</dbReference>
<dbReference type="InterPro" id="IPR036318">
    <property type="entry name" value="FAD-bd_PCMH-like_sf"/>
</dbReference>
<dbReference type="Gene3D" id="3.30.465.10">
    <property type="match status" value="1"/>
</dbReference>
<keyword evidence="5 6" id="KW-0560">Oxidoreductase</keyword>
<evidence type="ECO:0000256" key="4">
    <source>
        <dbReference type="ARBA" id="ARBA00022827"/>
    </source>
</evidence>
<sequence>MADLRKIGLEASGRDTPGYTGIRDRMSWNRRLADARSPELIVRARSAEDVAQAVKIARRHGLRVSPRGGGHSYEASALRDGGMLLDLSGLDMIQVDVPGQAAHVGAGVKGGDLLLRLARDGLAFPVGHCPDVSLSGYLLSGGFGWNSGTWGPACSSVWELDVVLPDGSIATASETSHPELFWAARGAGAGFPAIATGYRLRLHPIPGAIHVWNAQISAESAPEIASWLTQANRAAHPSSELTCLVGPDISTGAAAVSLRVVSMGKDEAEARHRIASYFDPPTNANYLRQIKRETKSFSELVDLPAMPPGKRVAADHLWSNSTVGDMLLAVYKLAGLPRRSSSINIFAMGGGGRIPEYPDGKTGALSVGGGNEAGIYAIWDDPLEDRLHMEWVKAADQALAPHRAGRYVGEANLSPDATRIAECFSPEALERITKLREQYDPDGMLFGFPA</sequence>
<keyword evidence="7" id="KW-1185">Reference proteome</keyword>
<dbReference type="RefSeq" id="WP_053833360.1">
    <property type="nucleotide sequence ID" value="NZ_CP011452.2"/>
</dbReference>
<evidence type="ECO:0000256" key="5">
    <source>
        <dbReference type="ARBA" id="ARBA00023002"/>
    </source>
</evidence>
<dbReference type="SUPFAM" id="SSF56176">
    <property type="entry name" value="FAD-binding/transporter-associated domain-like"/>
    <property type="match status" value="1"/>
</dbReference>
<evidence type="ECO:0000256" key="2">
    <source>
        <dbReference type="ARBA" id="ARBA00005466"/>
    </source>
</evidence>
<comment type="cofactor">
    <cofactor evidence="1">
        <name>FAD</name>
        <dbReference type="ChEBI" id="CHEBI:57692"/>
    </cofactor>
</comment>
<dbReference type="AlphaFoldDB" id="A0A0F7KPS7"/>
<dbReference type="KEGG" id="aay:WYH_00495"/>
<dbReference type="OrthoDB" id="9775082at2"/>
<dbReference type="PATRIC" id="fig|1267766.3.peg.501"/>
<dbReference type="InterPro" id="IPR006093">
    <property type="entry name" value="Oxy_OxRdtase_FAD_BS"/>
</dbReference>
<dbReference type="Pfam" id="PF01565">
    <property type="entry name" value="FAD_binding_4"/>
    <property type="match status" value="1"/>
</dbReference>
<dbReference type="InterPro" id="IPR050416">
    <property type="entry name" value="FAD-linked_Oxidoreductase"/>
</dbReference>
<dbReference type="Proteomes" id="UP000034392">
    <property type="component" value="Chromosome"/>
</dbReference>
<evidence type="ECO:0000256" key="1">
    <source>
        <dbReference type="ARBA" id="ARBA00001974"/>
    </source>
</evidence>
<dbReference type="InterPro" id="IPR006094">
    <property type="entry name" value="Oxid_FAD_bind_N"/>
</dbReference>
<evidence type="ECO:0000256" key="3">
    <source>
        <dbReference type="ARBA" id="ARBA00022630"/>
    </source>
</evidence>
<protein>
    <submittedName>
        <fullName evidence="6">6-hydroxy-D-nicotine oxidase</fullName>
        <ecNumber evidence="6">1.5.3.6</ecNumber>
    </submittedName>
</protein>
<keyword evidence="3" id="KW-0285">Flavoprotein</keyword>
<name>A0A0F7KPS7_9SPHN</name>
<accession>A0A0F7KPS7</accession>
<dbReference type="PANTHER" id="PTHR42973:SF39">
    <property type="entry name" value="FAD-BINDING PCMH-TYPE DOMAIN-CONTAINING PROTEIN"/>
    <property type="match status" value="1"/>
</dbReference>
<dbReference type="PANTHER" id="PTHR42973">
    <property type="entry name" value="BINDING OXIDOREDUCTASE, PUTATIVE (AFU_ORTHOLOGUE AFUA_1G17690)-RELATED"/>
    <property type="match status" value="1"/>
</dbReference>
<proteinExistence type="inferred from homology"/>
<dbReference type="PROSITE" id="PS51387">
    <property type="entry name" value="FAD_PCMH"/>
    <property type="match status" value="1"/>
</dbReference>
<dbReference type="GO" id="GO:0018530">
    <property type="term" value="F:(R)-6-hydroxynicotine oxidase activity"/>
    <property type="evidence" value="ECO:0007669"/>
    <property type="project" value="UniProtKB-EC"/>
</dbReference>
<dbReference type="GO" id="GO:0071949">
    <property type="term" value="F:FAD binding"/>
    <property type="evidence" value="ECO:0007669"/>
    <property type="project" value="InterPro"/>
</dbReference>
<keyword evidence="4" id="KW-0274">FAD</keyword>
<evidence type="ECO:0000313" key="6">
    <source>
        <dbReference type="EMBL" id="AKH41554.1"/>
    </source>
</evidence>
<dbReference type="PROSITE" id="PS00862">
    <property type="entry name" value="OX2_COVAL_FAD"/>
    <property type="match status" value="1"/>
</dbReference>
<organism evidence="6 7">
    <name type="scientific">Croceibacterium atlanticum</name>
    <dbReference type="NCBI Taxonomy" id="1267766"/>
    <lineage>
        <taxon>Bacteria</taxon>
        <taxon>Pseudomonadati</taxon>
        <taxon>Pseudomonadota</taxon>
        <taxon>Alphaproteobacteria</taxon>
        <taxon>Sphingomonadales</taxon>
        <taxon>Erythrobacteraceae</taxon>
        <taxon>Croceibacterium</taxon>
    </lineage>
</organism>